<evidence type="ECO:0000313" key="3">
    <source>
        <dbReference type="Proteomes" id="UP001499884"/>
    </source>
</evidence>
<name>A0ABP7ET65_9ACTN</name>
<organism evidence="2 3">
    <name type="scientific">Streptomyces tremellae</name>
    <dbReference type="NCBI Taxonomy" id="1124239"/>
    <lineage>
        <taxon>Bacteria</taxon>
        <taxon>Bacillati</taxon>
        <taxon>Actinomycetota</taxon>
        <taxon>Actinomycetes</taxon>
        <taxon>Kitasatosporales</taxon>
        <taxon>Streptomycetaceae</taxon>
        <taxon>Streptomyces</taxon>
    </lineage>
</organism>
<feature type="transmembrane region" description="Helical" evidence="1">
    <location>
        <begin position="91"/>
        <end position="111"/>
    </location>
</feature>
<evidence type="ECO:0000313" key="2">
    <source>
        <dbReference type="EMBL" id="GAA3723581.1"/>
    </source>
</evidence>
<keyword evidence="1" id="KW-1133">Transmembrane helix</keyword>
<dbReference type="RefSeq" id="WP_345644658.1">
    <property type="nucleotide sequence ID" value="NZ_BAABEP010000011.1"/>
</dbReference>
<protein>
    <recommendedName>
        <fullName evidence="4">Integral membrane protein</fullName>
    </recommendedName>
</protein>
<keyword evidence="3" id="KW-1185">Reference proteome</keyword>
<proteinExistence type="predicted"/>
<comment type="caution">
    <text evidence="2">The sequence shown here is derived from an EMBL/GenBank/DDBJ whole genome shotgun (WGS) entry which is preliminary data.</text>
</comment>
<feature type="transmembrane region" description="Helical" evidence="1">
    <location>
        <begin position="31"/>
        <end position="50"/>
    </location>
</feature>
<reference evidence="3" key="1">
    <citation type="journal article" date="2019" name="Int. J. Syst. Evol. Microbiol.">
        <title>The Global Catalogue of Microorganisms (GCM) 10K type strain sequencing project: providing services to taxonomists for standard genome sequencing and annotation.</title>
        <authorList>
            <consortium name="The Broad Institute Genomics Platform"/>
            <consortium name="The Broad Institute Genome Sequencing Center for Infectious Disease"/>
            <person name="Wu L."/>
            <person name="Ma J."/>
        </authorList>
    </citation>
    <scope>NUCLEOTIDE SEQUENCE [LARGE SCALE GENOMIC DNA]</scope>
    <source>
        <strain evidence="3">JCM 30846</strain>
    </source>
</reference>
<dbReference type="Proteomes" id="UP001499884">
    <property type="component" value="Unassembled WGS sequence"/>
</dbReference>
<feature type="transmembrane region" description="Helical" evidence="1">
    <location>
        <begin position="62"/>
        <end position="85"/>
    </location>
</feature>
<keyword evidence="1" id="KW-0472">Membrane</keyword>
<sequence>MNRTQAQLRTVLALSGWVALAATLLPGGDVLRWAPVLLFVTLGPGLAVLHPQPGAPRPAARLETLALAAPLSWSLAALDATALFLVRGFSAPVFLISLAAFCTVAALLPGLPLPGAIRGGRDEAADATGAGAGGEP</sequence>
<evidence type="ECO:0008006" key="4">
    <source>
        <dbReference type="Google" id="ProtNLM"/>
    </source>
</evidence>
<gene>
    <name evidence="2" type="ORF">GCM10023082_22090</name>
</gene>
<dbReference type="EMBL" id="BAABEP010000011">
    <property type="protein sequence ID" value="GAA3723581.1"/>
    <property type="molecule type" value="Genomic_DNA"/>
</dbReference>
<accession>A0ABP7ET65</accession>
<keyword evidence="1" id="KW-0812">Transmembrane</keyword>
<evidence type="ECO:0000256" key="1">
    <source>
        <dbReference type="SAM" id="Phobius"/>
    </source>
</evidence>